<reference key="1">
    <citation type="submission" date="2010-11" db="EMBL/GenBank/DDBJ databases">
        <title>The complete genome of Leadbetterella byssophila DSM 17132.</title>
        <authorList>
            <consortium name="US DOE Joint Genome Institute (JGI-PGF)"/>
            <person name="Lucas S."/>
            <person name="Copeland A."/>
            <person name="Lapidus A."/>
            <person name="Glavina del Rio T."/>
            <person name="Dalin E."/>
            <person name="Tice H."/>
            <person name="Bruce D."/>
            <person name="Goodwin L."/>
            <person name="Pitluck S."/>
            <person name="Kyrpides N."/>
            <person name="Mavromatis K."/>
            <person name="Ivanova N."/>
            <person name="Teshima H."/>
            <person name="Brettin T."/>
            <person name="Detter J.C."/>
            <person name="Han C."/>
            <person name="Tapia R."/>
            <person name="Land M."/>
            <person name="Hauser L."/>
            <person name="Markowitz V."/>
            <person name="Cheng J.-F."/>
            <person name="Hugenholtz P."/>
            <person name="Woyke T."/>
            <person name="Wu D."/>
            <person name="Tindall B."/>
            <person name="Pomrenke H.G."/>
            <person name="Brambilla E."/>
            <person name="Klenk H.-P."/>
            <person name="Eisen J.A."/>
        </authorList>
    </citation>
    <scope>NUCLEOTIDE SEQUENCE [LARGE SCALE GENOMIC DNA]</scope>
    <source>
        <strain>DSM 17132</strain>
    </source>
</reference>
<dbReference type="Gene3D" id="3.40.50.11720">
    <property type="entry name" value="3-Deoxy-D-manno-octulosonic-acid transferase, N-terminal domain"/>
    <property type="match status" value="1"/>
</dbReference>
<comment type="pathway">
    <text evidence="1 8">Bacterial outer membrane biogenesis; LPS core biosynthesis.</text>
</comment>
<keyword evidence="4 8" id="KW-0808">Transferase</keyword>
<dbReference type="RefSeq" id="WP_013408858.1">
    <property type="nucleotide sequence ID" value="NC_014655.1"/>
</dbReference>
<evidence type="ECO:0000313" key="11">
    <source>
        <dbReference type="Proteomes" id="UP000007435"/>
    </source>
</evidence>
<dbReference type="OrthoDB" id="9789797at2"/>
<dbReference type="eggNOG" id="COG1519">
    <property type="taxonomic scope" value="Bacteria"/>
</dbReference>
<evidence type="ECO:0000256" key="5">
    <source>
        <dbReference type="ARBA" id="ARBA00031445"/>
    </source>
</evidence>
<evidence type="ECO:0000256" key="4">
    <source>
        <dbReference type="ARBA" id="ARBA00022679"/>
    </source>
</evidence>
<evidence type="ECO:0000256" key="7">
    <source>
        <dbReference type="PIRSR" id="PIRSR639901-1"/>
    </source>
</evidence>
<dbReference type="InterPro" id="IPR007507">
    <property type="entry name" value="Glycos_transf_N"/>
</dbReference>
<feature type="active site" description="Proton acceptor" evidence="7">
    <location>
        <position position="63"/>
    </location>
</feature>
<sequence length="403" mass="45856">MKTLYSTAMRVALSLFPLAKGWKGKAGLLVNAQLNFEETLSKLSAWRDSCEHVIWFHCASLGEFEQGRPVLEEYKKLHSDYKVLLTFFSPSGYEVRKNYAGADFICYVPWDVPGRARAFVKAARAEKVVIVKYEFWPNLIHEIKASGAELIGISVILRENQAFFKPWGGYLRDVLFAFDQLFVQNQKTVDLLEKIGYRDYTLAGDTRFDRVIATAKVGEEIKGLSTFLEGKKVLVAGSVWPEDMEVLIPFMRNHPEMKFIVAPHDIKSDQIQKWRSMTGGILYSQFDPQSKEQVLYIDNVGILSKLYKYGQYAWVGGAYRTGLHNTLEPVVFGVPVFFGNKKYKKFQEALDLLELGVAYAIAENLEEVFLQLDPLAIKTKAQTYVRANAGATEKILRYLEPLP</sequence>
<evidence type="ECO:0000256" key="6">
    <source>
        <dbReference type="ARBA" id="ARBA00049183"/>
    </source>
</evidence>
<comment type="subcellular location">
    <subcellularLocation>
        <location evidence="8">Cell membrane</location>
    </subcellularLocation>
</comment>
<keyword evidence="8" id="KW-0448">Lipopolysaccharide biosynthesis</keyword>
<feature type="domain" description="3-deoxy-D-manno-octulosonic-acid transferase N-terminal" evidence="9">
    <location>
        <begin position="48"/>
        <end position="209"/>
    </location>
</feature>
<protein>
    <recommendedName>
        <fullName evidence="3 8">3-deoxy-D-manno-octulosonic acid transferase</fullName>
        <shortName evidence="8">Kdo transferase</shortName>
        <ecNumber evidence="2 8">2.4.99.12</ecNumber>
    </recommendedName>
    <alternativeName>
        <fullName evidence="5 8">Lipid IV(A) 3-deoxy-D-manno-octulosonic acid transferase</fullName>
    </alternativeName>
</protein>
<dbReference type="EC" id="2.4.99.12" evidence="2 8"/>
<dbReference type="GO" id="GO:0009245">
    <property type="term" value="P:lipid A biosynthetic process"/>
    <property type="evidence" value="ECO:0007669"/>
    <property type="project" value="TreeGrafter"/>
</dbReference>
<evidence type="ECO:0000256" key="2">
    <source>
        <dbReference type="ARBA" id="ARBA00012621"/>
    </source>
</evidence>
<dbReference type="GO" id="GO:0009244">
    <property type="term" value="P:lipopolysaccharide core region biosynthetic process"/>
    <property type="evidence" value="ECO:0007669"/>
    <property type="project" value="UniProtKB-UniRule"/>
</dbReference>
<evidence type="ECO:0000256" key="1">
    <source>
        <dbReference type="ARBA" id="ARBA00004713"/>
    </source>
</evidence>
<dbReference type="InterPro" id="IPR039901">
    <property type="entry name" value="Kdotransferase"/>
</dbReference>
<dbReference type="CAZy" id="GT30">
    <property type="family name" value="Glycosyltransferase Family 30"/>
</dbReference>
<keyword evidence="11" id="KW-1185">Reference proteome</keyword>
<evidence type="ECO:0000259" key="9">
    <source>
        <dbReference type="Pfam" id="PF04413"/>
    </source>
</evidence>
<keyword evidence="8" id="KW-1003">Cell membrane</keyword>
<comment type="function">
    <text evidence="8">Involved in lipopolysaccharide (LPS) biosynthesis. Catalyzes the transfer of 3-deoxy-D-manno-octulosonate (Kdo) residue(s) from CMP-Kdo to lipid IV(A), the tetraacyldisaccharide-1,4'-bisphosphate precursor of lipid A.</text>
</comment>
<evidence type="ECO:0000313" key="10">
    <source>
        <dbReference type="EMBL" id="ADQ17812.1"/>
    </source>
</evidence>
<dbReference type="AlphaFoldDB" id="E4RTT8"/>
<gene>
    <name evidence="10" type="ordered locus">Lbys_2116</name>
</gene>
<dbReference type="GO" id="GO:0005886">
    <property type="term" value="C:plasma membrane"/>
    <property type="evidence" value="ECO:0007669"/>
    <property type="project" value="UniProtKB-SubCell"/>
</dbReference>
<comment type="catalytic activity">
    <reaction evidence="6 8">
        <text>lipid IVA (E. coli) + CMP-3-deoxy-beta-D-manno-octulosonate = alpha-Kdo-(2-&gt;6)-lipid IVA (E. coli) + CMP + H(+)</text>
        <dbReference type="Rhea" id="RHEA:28066"/>
        <dbReference type="ChEBI" id="CHEBI:15378"/>
        <dbReference type="ChEBI" id="CHEBI:58603"/>
        <dbReference type="ChEBI" id="CHEBI:60364"/>
        <dbReference type="ChEBI" id="CHEBI:60377"/>
        <dbReference type="ChEBI" id="CHEBI:85987"/>
        <dbReference type="EC" id="2.4.99.12"/>
    </reaction>
</comment>
<reference evidence="10 11" key="2">
    <citation type="journal article" date="2011" name="Stand. Genomic Sci.">
        <title>Complete genome sequence of Leadbetterella byssophila type strain (4M15).</title>
        <authorList>
            <person name="Abt B."/>
            <person name="Teshima H."/>
            <person name="Lucas S."/>
            <person name="Lapidus A."/>
            <person name="Del Rio T.G."/>
            <person name="Nolan M."/>
            <person name="Tice H."/>
            <person name="Cheng J.F."/>
            <person name="Pitluck S."/>
            <person name="Liolios K."/>
            <person name="Pagani I."/>
            <person name="Ivanova N."/>
            <person name="Mavromatis K."/>
            <person name="Pati A."/>
            <person name="Tapia R."/>
            <person name="Han C."/>
            <person name="Goodwin L."/>
            <person name="Chen A."/>
            <person name="Palaniappan K."/>
            <person name="Land M."/>
            <person name="Hauser L."/>
            <person name="Chang Y.J."/>
            <person name="Jeffries C.D."/>
            <person name="Rohde M."/>
            <person name="Goker M."/>
            <person name="Tindall B.J."/>
            <person name="Detter J.C."/>
            <person name="Woyke T."/>
            <person name="Bristow J."/>
            <person name="Eisen J.A."/>
            <person name="Markowitz V."/>
            <person name="Hugenholtz P."/>
            <person name="Klenk H.P."/>
            <person name="Kyrpides N.C."/>
        </authorList>
    </citation>
    <scope>NUCLEOTIDE SEQUENCE [LARGE SCALE GENOMIC DNA]</scope>
    <source>
        <strain evidence="11">DSM 17132 / JCM 16389 / KACC 11308 / NBRC 106382 / 4M15</strain>
    </source>
</reference>
<dbReference type="GO" id="GO:0043842">
    <property type="term" value="F:Kdo transferase activity"/>
    <property type="evidence" value="ECO:0007669"/>
    <property type="project" value="UniProtKB-EC"/>
</dbReference>
<accession>E4RTT8</accession>
<dbReference type="HOGENOM" id="CLU_036146_2_1_10"/>
<evidence type="ECO:0000256" key="3">
    <source>
        <dbReference type="ARBA" id="ARBA00019077"/>
    </source>
</evidence>
<dbReference type="Pfam" id="PF04413">
    <property type="entry name" value="Glycos_transf_N"/>
    <property type="match status" value="1"/>
</dbReference>
<evidence type="ECO:0000256" key="8">
    <source>
        <dbReference type="RuleBase" id="RU365103"/>
    </source>
</evidence>
<dbReference type="InterPro" id="IPR038107">
    <property type="entry name" value="Glycos_transf_N_sf"/>
</dbReference>
<keyword evidence="8" id="KW-0472">Membrane</keyword>
<organism evidence="10 11">
    <name type="scientific">Leadbetterella byssophila (strain DSM 17132 / JCM 16389 / KACC 11308 / NBRC 106382 / 4M15)</name>
    <dbReference type="NCBI Taxonomy" id="649349"/>
    <lineage>
        <taxon>Bacteria</taxon>
        <taxon>Pseudomonadati</taxon>
        <taxon>Bacteroidota</taxon>
        <taxon>Cytophagia</taxon>
        <taxon>Cytophagales</taxon>
        <taxon>Leadbetterellaceae</taxon>
        <taxon>Leadbetterella</taxon>
    </lineage>
</organism>
<dbReference type="PANTHER" id="PTHR42755">
    <property type="entry name" value="3-DEOXY-MANNO-OCTULOSONATE CYTIDYLYLTRANSFERASE"/>
    <property type="match status" value="1"/>
</dbReference>
<proteinExistence type="inferred from homology"/>
<dbReference type="PANTHER" id="PTHR42755:SF1">
    <property type="entry name" value="3-DEOXY-D-MANNO-OCTULOSONIC ACID TRANSFERASE, MITOCHONDRIAL-RELATED"/>
    <property type="match status" value="1"/>
</dbReference>
<dbReference type="EMBL" id="CP002305">
    <property type="protein sequence ID" value="ADQ17812.1"/>
    <property type="molecule type" value="Genomic_DNA"/>
</dbReference>
<dbReference type="STRING" id="649349.Lbys_2116"/>
<comment type="similarity">
    <text evidence="8">Belongs to the glycosyltransferase group 1 family.</text>
</comment>
<dbReference type="Proteomes" id="UP000007435">
    <property type="component" value="Chromosome"/>
</dbReference>
<dbReference type="UniPathway" id="UPA00958"/>
<dbReference type="Gene3D" id="3.40.50.2000">
    <property type="entry name" value="Glycogen Phosphorylase B"/>
    <property type="match status" value="1"/>
</dbReference>
<name>E4RTT8_LEAB4</name>
<dbReference type="KEGG" id="lby:Lbys_2116"/>